<sequence length="256" mass="27944">MVEFADERLPHLKLRIANETPISAQDFAGVLKALGDDYSKIEPGRILIVGSIRQGSIVAILYDAMAVSAPYVKDIANVAQAGLALKSFFETIRKTITAAKHPAFPTPPLSHSGLQSVENIATASLDANAYCELEYRDDKEGISLTVSINPTEADSVRRNVRKLKPSSRKPSESALSYSRFAPAVKAPALSDLTAVVREPVRDRASAEQTIRLLVTALEKVNLLGTTQALVNELIQQGRSDWASLLRAEVVRRRRGR</sequence>
<protein>
    <submittedName>
        <fullName evidence="1">Uncharacterized protein</fullName>
    </submittedName>
</protein>
<proteinExistence type="predicted"/>
<comment type="caution">
    <text evidence="1">The sequence shown here is derived from an EMBL/GenBank/DDBJ whole genome shotgun (WGS) entry which is preliminary data.</text>
</comment>
<gene>
    <name evidence="1" type="ORF">J2W52_005849</name>
</gene>
<evidence type="ECO:0000313" key="2">
    <source>
        <dbReference type="Proteomes" id="UP001250791"/>
    </source>
</evidence>
<keyword evidence="2" id="KW-1185">Reference proteome</keyword>
<organism evidence="1 2">
    <name type="scientific">Rhizobium miluonense</name>
    <dbReference type="NCBI Taxonomy" id="411945"/>
    <lineage>
        <taxon>Bacteria</taxon>
        <taxon>Pseudomonadati</taxon>
        <taxon>Pseudomonadota</taxon>
        <taxon>Alphaproteobacteria</taxon>
        <taxon>Hyphomicrobiales</taxon>
        <taxon>Rhizobiaceae</taxon>
        <taxon>Rhizobium/Agrobacterium group</taxon>
        <taxon>Rhizobium</taxon>
    </lineage>
</organism>
<accession>A0ABU1SZ47</accession>
<evidence type="ECO:0000313" key="1">
    <source>
        <dbReference type="EMBL" id="MDR6904215.1"/>
    </source>
</evidence>
<dbReference type="Proteomes" id="UP001250791">
    <property type="component" value="Unassembled WGS sequence"/>
</dbReference>
<dbReference type="RefSeq" id="WP_310235987.1">
    <property type="nucleotide sequence ID" value="NZ_JAVDUP010000014.1"/>
</dbReference>
<name>A0ABU1SZ47_9HYPH</name>
<reference evidence="1 2" key="1">
    <citation type="submission" date="2023-07" db="EMBL/GenBank/DDBJ databases">
        <title>Sorghum-associated microbial communities from plants grown in Nebraska, USA.</title>
        <authorList>
            <person name="Schachtman D."/>
        </authorList>
    </citation>
    <scope>NUCLEOTIDE SEQUENCE [LARGE SCALE GENOMIC DNA]</scope>
    <source>
        <strain evidence="1 2">3199</strain>
    </source>
</reference>
<dbReference type="EMBL" id="JAVDUP010000014">
    <property type="protein sequence ID" value="MDR6904215.1"/>
    <property type="molecule type" value="Genomic_DNA"/>
</dbReference>